<keyword evidence="1" id="KW-1133">Transmembrane helix</keyword>
<dbReference type="OrthoDB" id="9967467at2"/>
<organism evidence="2 3">
    <name type="scientific">Lysobacter dokdonensis DS-58</name>
    <dbReference type="NCBI Taxonomy" id="1300345"/>
    <lineage>
        <taxon>Bacteria</taxon>
        <taxon>Pseudomonadati</taxon>
        <taxon>Pseudomonadota</taxon>
        <taxon>Gammaproteobacteria</taxon>
        <taxon>Lysobacterales</taxon>
        <taxon>Lysobacteraceae</taxon>
        <taxon>Noviluteimonas</taxon>
    </lineage>
</organism>
<dbReference type="PATRIC" id="fig|1300345.3.peg.102"/>
<evidence type="ECO:0008006" key="4">
    <source>
        <dbReference type="Google" id="ProtNLM"/>
    </source>
</evidence>
<dbReference type="STRING" id="1300345.LF41_775"/>
<name>A0A0A2X4T8_9GAMM</name>
<keyword evidence="1" id="KW-0812">Transmembrane</keyword>
<accession>A0A0A2X4T8</accession>
<feature type="transmembrane region" description="Helical" evidence="1">
    <location>
        <begin position="33"/>
        <end position="53"/>
    </location>
</feature>
<feature type="transmembrane region" description="Helical" evidence="1">
    <location>
        <begin position="91"/>
        <end position="111"/>
    </location>
</feature>
<keyword evidence="1" id="KW-0472">Membrane</keyword>
<proteinExistence type="predicted"/>
<reference evidence="2 3" key="1">
    <citation type="submission" date="2014-09" db="EMBL/GenBank/DDBJ databases">
        <title>Genome sequences of Lysobacter dokdonensis DS-58.</title>
        <authorList>
            <person name="Kim J.F."/>
            <person name="Kwak M.-J."/>
        </authorList>
    </citation>
    <scope>NUCLEOTIDE SEQUENCE [LARGE SCALE GENOMIC DNA]</scope>
    <source>
        <strain evidence="2 3">DS-58</strain>
    </source>
</reference>
<evidence type="ECO:0000313" key="3">
    <source>
        <dbReference type="Proteomes" id="UP000030518"/>
    </source>
</evidence>
<dbReference type="AlphaFoldDB" id="A0A0A2X4T8"/>
<evidence type="ECO:0000256" key="1">
    <source>
        <dbReference type="SAM" id="Phobius"/>
    </source>
</evidence>
<dbReference type="EMBL" id="JRKJ01000002">
    <property type="protein sequence ID" value="KGQ20239.1"/>
    <property type="molecule type" value="Genomic_DNA"/>
</dbReference>
<dbReference type="Proteomes" id="UP000030518">
    <property type="component" value="Unassembled WGS sequence"/>
</dbReference>
<gene>
    <name evidence="2" type="ORF">LF41_775</name>
</gene>
<protein>
    <recommendedName>
        <fullName evidence="4">VanZ family protein</fullName>
    </recommendedName>
</protein>
<evidence type="ECO:0000313" key="2">
    <source>
        <dbReference type="EMBL" id="KGQ20239.1"/>
    </source>
</evidence>
<feature type="transmembrane region" description="Helical" evidence="1">
    <location>
        <begin position="60"/>
        <end position="79"/>
    </location>
</feature>
<sequence length="120" mass="13592">MIRQRWARALGITCLAALSWIYCQPRHPSAGNAPALDALAHCALFAVVGFWYARTISARFVLFVPLIALAVGLEWLQWIRGDYIGIEWIDAVWNVIGLLLGWVSRGCFARIRRARRGARR</sequence>
<dbReference type="RefSeq" id="WP_036164399.1">
    <property type="nucleotide sequence ID" value="NZ_JRKJ01000002.1"/>
</dbReference>
<keyword evidence="3" id="KW-1185">Reference proteome</keyword>
<comment type="caution">
    <text evidence="2">The sequence shown here is derived from an EMBL/GenBank/DDBJ whole genome shotgun (WGS) entry which is preliminary data.</text>
</comment>